<protein>
    <submittedName>
        <fullName evidence="3">Type IV pilus assembly protein PilF</fullName>
    </submittedName>
</protein>
<dbReference type="NCBIfam" id="TIGR02521">
    <property type="entry name" value="type_IV_pilW"/>
    <property type="match status" value="1"/>
</dbReference>
<evidence type="ECO:0000256" key="2">
    <source>
        <dbReference type="ARBA" id="ARBA00022803"/>
    </source>
</evidence>
<dbReference type="InterPro" id="IPR051012">
    <property type="entry name" value="CellSynth/LPSAsmb/PSIAsmb"/>
</dbReference>
<comment type="caution">
    <text evidence="3">The sequence shown here is derived from an EMBL/GenBank/DDBJ whole genome shotgun (WGS) entry which is preliminary data.</text>
</comment>
<dbReference type="RefSeq" id="WP_310069793.1">
    <property type="nucleotide sequence ID" value="NZ_JAVDVX010000002.1"/>
</dbReference>
<evidence type="ECO:0000256" key="1">
    <source>
        <dbReference type="ARBA" id="ARBA00022737"/>
    </source>
</evidence>
<dbReference type="Pfam" id="PF13181">
    <property type="entry name" value="TPR_8"/>
    <property type="match status" value="3"/>
</dbReference>
<sequence length="261" mass="29456">MMQMNNFIRLLKLTLVSVVAVALLIGCASEVKSGKPRKVDKSKSLELHIKLAQGYIDNGNREAARHHLRKASEIDKNSADATEAMARLYQLEGEPALAEETFKKALKRKKNFTLANNNYGVFLFGLKRYEEALAQFELAASDLDYDGRASALVNVGRTALLLGKNERAKAAFEHASILDKGISEPYIELAAMSFQNQEYAEAKRHLDRYQALGQQSARALLLGIRLERVFGNKDKEASYLLVLKNRFPYSKEYLEYKQTMM</sequence>
<keyword evidence="2" id="KW-0802">TPR repeat</keyword>
<dbReference type="Gene3D" id="1.25.40.10">
    <property type="entry name" value="Tetratricopeptide repeat domain"/>
    <property type="match status" value="1"/>
</dbReference>
<dbReference type="Proteomes" id="UP001253595">
    <property type="component" value="Unassembled WGS sequence"/>
</dbReference>
<keyword evidence="1" id="KW-0677">Repeat</keyword>
<accession>A0ABU1UVE4</accession>
<dbReference type="InterPro" id="IPR011990">
    <property type="entry name" value="TPR-like_helical_dom_sf"/>
</dbReference>
<dbReference type="InterPro" id="IPR019734">
    <property type="entry name" value="TPR_rpt"/>
</dbReference>
<dbReference type="PANTHER" id="PTHR45586:SF14">
    <property type="entry name" value="TETRATRICOPEPTIDE TPR_2 REPEAT PROTEIN"/>
    <property type="match status" value="1"/>
</dbReference>
<dbReference type="PANTHER" id="PTHR45586">
    <property type="entry name" value="TPR REPEAT-CONTAINING PROTEIN PA4667"/>
    <property type="match status" value="1"/>
</dbReference>
<dbReference type="SUPFAM" id="SSF81901">
    <property type="entry name" value="HCP-like"/>
    <property type="match status" value="1"/>
</dbReference>
<evidence type="ECO:0000313" key="3">
    <source>
        <dbReference type="EMBL" id="MDR7089120.1"/>
    </source>
</evidence>
<name>A0ABU1UVE4_9GAMM</name>
<dbReference type="InterPro" id="IPR013360">
    <property type="entry name" value="Pilus_4_PilW"/>
</dbReference>
<dbReference type="SMART" id="SM00028">
    <property type="entry name" value="TPR"/>
    <property type="match status" value="4"/>
</dbReference>
<gene>
    <name evidence="3" type="ORF">J2X05_001126</name>
</gene>
<reference evidence="3 4" key="1">
    <citation type="submission" date="2023-07" db="EMBL/GenBank/DDBJ databases">
        <title>Sorghum-associated microbial communities from plants grown in Nebraska, USA.</title>
        <authorList>
            <person name="Schachtman D."/>
        </authorList>
    </citation>
    <scope>NUCLEOTIDE SEQUENCE [LARGE SCALE GENOMIC DNA]</scope>
    <source>
        <strain evidence="3 4">BE190</strain>
    </source>
</reference>
<dbReference type="EMBL" id="JAVDVX010000002">
    <property type="protein sequence ID" value="MDR7089120.1"/>
    <property type="molecule type" value="Genomic_DNA"/>
</dbReference>
<organism evidence="3 4">
    <name type="scientific">Cellvibrio fibrivorans</name>
    <dbReference type="NCBI Taxonomy" id="126350"/>
    <lineage>
        <taxon>Bacteria</taxon>
        <taxon>Pseudomonadati</taxon>
        <taxon>Pseudomonadota</taxon>
        <taxon>Gammaproteobacteria</taxon>
        <taxon>Cellvibrionales</taxon>
        <taxon>Cellvibrionaceae</taxon>
        <taxon>Cellvibrio</taxon>
    </lineage>
</organism>
<evidence type="ECO:0000313" key="4">
    <source>
        <dbReference type="Proteomes" id="UP001253595"/>
    </source>
</evidence>
<proteinExistence type="predicted"/>
<keyword evidence="4" id="KW-1185">Reference proteome</keyword>